<proteinExistence type="inferred from homology"/>
<evidence type="ECO:0000256" key="16">
    <source>
        <dbReference type="ARBA" id="ARBA00023285"/>
    </source>
</evidence>
<dbReference type="PIRSF" id="PIRSF001455">
    <property type="entry name" value="DHQ_synth"/>
    <property type="match status" value="1"/>
</dbReference>
<comment type="similarity">
    <text evidence="5 17">Belongs to the sugar phosphate cyclases superfamily. Dehydroquinate synthase family.</text>
</comment>
<comment type="function">
    <text evidence="17">Catalyzes the conversion of 3-deoxy-D-arabino-heptulosonate 7-phosphate (DAHP) to dehydroquinate (DHQ).</text>
</comment>
<protein>
    <recommendedName>
        <fullName evidence="7 17">3-dehydroquinate synthase</fullName>
        <shortName evidence="17">DHQS</shortName>
        <ecNumber evidence="6 17">4.2.3.4</ecNumber>
    </recommendedName>
</protein>
<evidence type="ECO:0000256" key="7">
    <source>
        <dbReference type="ARBA" id="ARBA00017684"/>
    </source>
</evidence>
<dbReference type="GO" id="GO:0008652">
    <property type="term" value="P:amino acid biosynthetic process"/>
    <property type="evidence" value="ECO:0007669"/>
    <property type="project" value="UniProtKB-KW"/>
</dbReference>
<dbReference type="GO" id="GO:0000166">
    <property type="term" value="F:nucleotide binding"/>
    <property type="evidence" value="ECO:0007669"/>
    <property type="project" value="UniProtKB-KW"/>
</dbReference>
<accession>A0A4R1RWG0</accession>
<feature type="domain" description="3-dehydroquinate synthase C-terminal" evidence="19">
    <location>
        <begin position="188"/>
        <end position="332"/>
    </location>
</feature>
<evidence type="ECO:0000256" key="4">
    <source>
        <dbReference type="ARBA" id="ARBA00004661"/>
    </source>
</evidence>
<evidence type="ECO:0000256" key="11">
    <source>
        <dbReference type="ARBA" id="ARBA00022741"/>
    </source>
</evidence>
<feature type="binding site" evidence="17">
    <location>
        <position position="254"/>
    </location>
    <ligand>
        <name>Zn(2+)</name>
        <dbReference type="ChEBI" id="CHEBI:29105"/>
    </ligand>
</feature>
<feature type="domain" description="3-dehydroquinate synthase N-terminal" evidence="18">
    <location>
        <begin position="75"/>
        <end position="186"/>
    </location>
</feature>
<keyword evidence="12 17" id="KW-0862">Zinc</keyword>
<dbReference type="GO" id="GO:0046872">
    <property type="term" value="F:metal ion binding"/>
    <property type="evidence" value="ECO:0007669"/>
    <property type="project" value="UniProtKB-KW"/>
</dbReference>
<comment type="pathway">
    <text evidence="4 17">Metabolic intermediate biosynthesis; chorismate biosynthesis; chorismate from D-erythrose 4-phosphate and phosphoenolpyruvate: step 2/7.</text>
</comment>
<dbReference type="PANTHER" id="PTHR43622:SF7">
    <property type="entry name" value="3-DEHYDROQUINATE SYNTHASE, CHLOROPLASTIC"/>
    <property type="match status" value="1"/>
</dbReference>
<dbReference type="InterPro" id="IPR030960">
    <property type="entry name" value="DHQS/DOIS_N"/>
</dbReference>
<feature type="binding site" evidence="17">
    <location>
        <position position="271"/>
    </location>
    <ligand>
        <name>Zn(2+)</name>
        <dbReference type="ChEBI" id="CHEBI:29105"/>
    </ligand>
</feature>
<keyword evidence="10 17" id="KW-0479">Metal-binding</keyword>
<keyword evidence="8 17" id="KW-0963">Cytoplasm</keyword>
<evidence type="ECO:0000256" key="14">
    <source>
        <dbReference type="ARBA" id="ARBA00023141"/>
    </source>
</evidence>
<feature type="binding site" evidence="17">
    <location>
        <begin position="112"/>
        <end position="116"/>
    </location>
    <ligand>
        <name>NAD(+)</name>
        <dbReference type="ChEBI" id="CHEBI:57540"/>
    </ligand>
</feature>
<dbReference type="NCBIfam" id="TIGR01357">
    <property type="entry name" value="aroB"/>
    <property type="match status" value="1"/>
</dbReference>
<feature type="binding site" evidence="17">
    <location>
        <position position="158"/>
    </location>
    <ligand>
        <name>NAD(+)</name>
        <dbReference type="ChEBI" id="CHEBI:57540"/>
    </ligand>
</feature>
<dbReference type="UniPathway" id="UPA00053">
    <property type="reaction ID" value="UER00085"/>
</dbReference>
<comment type="caution">
    <text evidence="20">The sequence shown here is derived from an EMBL/GenBank/DDBJ whole genome shotgun (WGS) entry which is preliminary data.</text>
</comment>
<dbReference type="Gene3D" id="3.40.50.1970">
    <property type="match status" value="1"/>
</dbReference>
<feature type="binding site" evidence="17">
    <location>
        <begin position="136"/>
        <end position="137"/>
    </location>
    <ligand>
        <name>NAD(+)</name>
        <dbReference type="ChEBI" id="CHEBI:57540"/>
    </ligand>
</feature>
<evidence type="ECO:0000259" key="18">
    <source>
        <dbReference type="Pfam" id="PF01761"/>
    </source>
</evidence>
<comment type="cofactor">
    <cofactor evidence="17">
        <name>Co(2+)</name>
        <dbReference type="ChEBI" id="CHEBI:48828"/>
    </cofactor>
    <cofactor evidence="17">
        <name>Zn(2+)</name>
        <dbReference type="ChEBI" id="CHEBI:29105"/>
    </cofactor>
    <text evidence="17">Binds 1 divalent metal cation per subunit. Can use either Co(2+) or Zn(2+).</text>
</comment>
<dbReference type="GO" id="GO:0009423">
    <property type="term" value="P:chorismate biosynthetic process"/>
    <property type="evidence" value="ECO:0007669"/>
    <property type="project" value="UniProtKB-UniRule"/>
</dbReference>
<evidence type="ECO:0000256" key="10">
    <source>
        <dbReference type="ARBA" id="ARBA00022723"/>
    </source>
</evidence>
<dbReference type="AlphaFoldDB" id="A0A4R1RWG0"/>
<dbReference type="FunFam" id="3.40.50.1970:FF:000001">
    <property type="entry name" value="3-dehydroquinate synthase"/>
    <property type="match status" value="1"/>
</dbReference>
<evidence type="ECO:0000256" key="8">
    <source>
        <dbReference type="ARBA" id="ARBA00022490"/>
    </source>
</evidence>
<dbReference type="RefSeq" id="WP_132014056.1">
    <property type="nucleotide sequence ID" value="NZ_SLUN01000009.1"/>
</dbReference>
<evidence type="ECO:0000313" key="21">
    <source>
        <dbReference type="Proteomes" id="UP000295008"/>
    </source>
</evidence>
<comment type="catalytic activity">
    <reaction evidence="1 17">
        <text>7-phospho-2-dehydro-3-deoxy-D-arabino-heptonate = 3-dehydroquinate + phosphate</text>
        <dbReference type="Rhea" id="RHEA:21968"/>
        <dbReference type="ChEBI" id="CHEBI:32364"/>
        <dbReference type="ChEBI" id="CHEBI:43474"/>
        <dbReference type="ChEBI" id="CHEBI:58394"/>
        <dbReference type="EC" id="4.2.3.4"/>
    </reaction>
</comment>
<evidence type="ECO:0000256" key="12">
    <source>
        <dbReference type="ARBA" id="ARBA00022833"/>
    </source>
</evidence>
<evidence type="ECO:0000256" key="6">
    <source>
        <dbReference type="ARBA" id="ARBA00013031"/>
    </source>
</evidence>
<keyword evidence="15 17" id="KW-0456">Lyase</keyword>
<keyword evidence="9 17" id="KW-0028">Amino-acid biosynthesis</keyword>
<sequence length="369" mass="40203">MKSFDVLQEIRVDLAERGYPILIGAGILEEIGAIFHQREIAGRILVITNPTVAQWYLDPVLQSLQRAGYDAAAAQVPDGETFKSLAEADFLYDRLVEGKYDRKTVLVALGGGVIGDLTGFVAATYMRGVRFVQVPTTLLAQVDSSVGGKVAVNHRKGKNLIGAFYQPRLVLTDVTTLRTLPDAEFSSGMAEVIKHGIILDPEYYRMIGAKLPQILRRDPAALSEVVGGSCRIKAEVVRKDEKEQNLRAILNFGHTVGHALESITGYTRYKHGEAVALGMLAATKLAERSGLLADQSLEPTLRRFCQELHLPLQIPGLDSSAIAEAILLDKKADQGAVRWILPLRIGEVRIEAAVPQESVVDILKEMGGA</sequence>
<evidence type="ECO:0000256" key="1">
    <source>
        <dbReference type="ARBA" id="ARBA00001393"/>
    </source>
</evidence>
<keyword evidence="13 17" id="KW-0520">NAD</keyword>
<feature type="binding site" evidence="17">
    <location>
        <begin position="176"/>
        <end position="179"/>
    </location>
    <ligand>
        <name>NAD(+)</name>
        <dbReference type="ChEBI" id="CHEBI:57540"/>
    </ligand>
</feature>
<feature type="binding site" evidence="17">
    <location>
        <position position="149"/>
    </location>
    <ligand>
        <name>NAD(+)</name>
        <dbReference type="ChEBI" id="CHEBI:57540"/>
    </ligand>
</feature>
<keyword evidence="14 17" id="KW-0057">Aromatic amino acid biosynthesis</keyword>
<feature type="binding site" evidence="17">
    <location>
        <position position="191"/>
    </location>
    <ligand>
        <name>Zn(2+)</name>
        <dbReference type="ChEBI" id="CHEBI:29105"/>
    </ligand>
</feature>
<organism evidence="20 21">
    <name type="scientific">Hydrogenispora ethanolica</name>
    <dbReference type="NCBI Taxonomy" id="1082276"/>
    <lineage>
        <taxon>Bacteria</taxon>
        <taxon>Bacillati</taxon>
        <taxon>Bacillota</taxon>
        <taxon>Hydrogenispora</taxon>
    </lineage>
</organism>
<evidence type="ECO:0000259" key="19">
    <source>
        <dbReference type="Pfam" id="PF24621"/>
    </source>
</evidence>
<dbReference type="InterPro" id="IPR016037">
    <property type="entry name" value="DHQ_synth_AroB"/>
</dbReference>
<reference evidence="20 21" key="1">
    <citation type="submission" date="2019-03" db="EMBL/GenBank/DDBJ databases">
        <title>Genomic Encyclopedia of Type Strains, Phase IV (KMG-IV): sequencing the most valuable type-strain genomes for metagenomic binning, comparative biology and taxonomic classification.</title>
        <authorList>
            <person name="Goeker M."/>
        </authorList>
    </citation>
    <scope>NUCLEOTIDE SEQUENCE [LARGE SCALE GENOMIC DNA]</scope>
    <source>
        <strain evidence="20 21">LX-B</strain>
    </source>
</reference>
<dbReference type="Gene3D" id="1.20.1090.10">
    <property type="entry name" value="Dehydroquinate synthase-like - alpha domain"/>
    <property type="match status" value="1"/>
</dbReference>
<keyword evidence="11 17" id="KW-0547">Nucleotide-binding</keyword>
<feature type="binding site" evidence="17">
    <location>
        <begin position="78"/>
        <end position="83"/>
    </location>
    <ligand>
        <name>NAD(+)</name>
        <dbReference type="ChEBI" id="CHEBI:57540"/>
    </ligand>
</feature>
<dbReference type="SUPFAM" id="SSF56796">
    <property type="entry name" value="Dehydroquinate synthase-like"/>
    <property type="match status" value="1"/>
</dbReference>
<keyword evidence="16 17" id="KW-0170">Cobalt</keyword>
<dbReference type="HAMAP" id="MF_00110">
    <property type="entry name" value="DHQ_synthase"/>
    <property type="match status" value="1"/>
</dbReference>
<evidence type="ECO:0000256" key="5">
    <source>
        <dbReference type="ARBA" id="ARBA00005412"/>
    </source>
</evidence>
<dbReference type="GO" id="GO:0009073">
    <property type="term" value="P:aromatic amino acid family biosynthetic process"/>
    <property type="evidence" value="ECO:0007669"/>
    <property type="project" value="UniProtKB-KW"/>
</dbReference>
<dbReference type="OrthoDB" id="9806583at2"/>
<dbReference type="InterPro" id="IPR030963">
    <property type="entry name" value="DHQ_synth_fam"/>
</dbReference>
<dbReference type="InterPro" id="IPR050071">
    <property type="entry name" value="Dehydroquinate_synthase"/>
</dbReference>
<evidence type="ECO:0000256" key="13">
    <source>
        <dbReference type="ARBA" id="ARBA00023027"/>
    </source>
</evidence>
<evidence type="ECO:0000256" key="3">
    <source>
        <dbReference type="ARBA" id="ARBA00004496"/>
    </source>
</evidence>
<keyword evidence="21" id="KW-1185">Reference proteome</keyword>
<dbReference type="CDD" id="cd08195">
    <property type="entry name" value="DHQS"/>
    <property type="match status" value="1"/>
</dbReference>
<evidence type="ECO:0000256" key="17">
    <source>
        <dbReference type="HAMAP-Rule" id="MF_00110"/>
    </source>
</evidence>
<comment type="subcellular location">
    <subcellularLocation>
        <location evidence="3 17">Cytoplasm</location>
    </subcellularLocation>
</comment>
<dbReference type="InterPro" id="IPR056179">
    <property type="entry name" value="DHQS_C"/>
</dbReference>
<dbReference type="EC" id="4.2.3.4" evidence="6 17"/>
<comment type="cofactor">
    <cofactor evidence="2 17">
        <name>NAD(+)</name>
        <dbReference type="ChEBI" id="CHEBI:57540"/>
    </cofactor>
</comment>
<evidence type="ECO:0000313" key="20">
    <source>
        <dbReference type="EMBL" id="TCL70784.1"/>
    </source>
</evidence>
<dbReference type="EMBL" id="SLUN01000009">
    <property type="protein sequence ID" value="TCL70784.1"/>
    <property type="molecule type" value="Genomic_DNA"/>
</dbReference>
<gene>
    <name evidence="17" type="primary">aroB</name>
    <name evidence="20" type="ORF">EDC14_1009102</name>
</gene>
<name>A0A4R1RWG0_HYDET</name>
<dbReference type="GO" id="GO:0005737">
    <property type="term" value="C:cytoplasm"/>
    <property type="evidence" value="ECO:0007669"/>
    <property type="project" value="UniProtKB-SubCell"/>
</dbReference>
<dbReference type="Pfam" id="PF01761">
    <property type="entry name" value="DHQ_synthase"/>
    <property type="match status" value="1"/>
</dbReference>
<dbReference type="Proteomes" id="UP000295008">
    <property type="component" value="Unassembled WGS sequence"/>
</dbReference>
<dbReference type="PANTHER" id="PTHR43622">
    <property type="entry name" value="3-DEHYDROQUINATE SYNTHASE"/>
    <property type="match status" value="1"/>
</dbReference>
<dbReference type="Pfam" id="PF24621">
    <property type="entry name" value="DHQS_C"/>
    <property type="match status" value="1"/>
</dbReference>
<evidence type="ECO:0000256" key="2">
    <source>
        <dbReference type="ARBA" id="ARBA00001911"/>
    </source>
</evidence>
<evidence type="ECO:0000256" key="15">
    <source>
        <dbReference type="ARBA" id="ARBA00023239"/>
    </source>
</evidence>
<evidence type="ECO:0000256" key="9">
    <source>
        <dbReference type="ARBA" id="ARBA00022605"/>
    </source>
</evidence>
<dbReference type="GO" id="GO:0003856">
    <property type="term" value="F:3-dehydroquinate synthase activity"/>
    <property type="evidence" value="ECO:0007669"/>
    <property type="project" value="UniProtKB-UniRule"/>
</dbReference>